<protein>
    <recommendedName>
        <fullName evidence="4">Protein SirB1 N-terminal domain-containing protein</fullName>
    </recommendedName>
</protein>
<comment type="caution">
    <text evidence="2">The sequence shown here is derived from an EMBL/GenBank/DDBJ whole genome shotgun (WGS) entry which is preliminary data.</text>
</comment>
<dbReference type="RefSeq" id="WP_110999976.1">
    <property type="nucleotide sequence ID" value="NZ_QKTW01000022.1"/>
</dbReference>
<accession>A0A2W2AD88</accession>
<evidence type="ECO:0000313" key="2">
    <source>
        <dbReference type="EMBL" id="PZF71602.1"/>
    </source>
</evidence>
<evidence type="ECO:0000256" key="1">
    <source>
        <dbReference type="SAM" id="SignalP"/>
    </source>
</evidence>
<organism evidence="2 3">
    <name type="scientific">Taibaiella soli</name>
    <dbReference type="NCBI Taxonomy" id="1649169"/>
    <lineage>
        <taxon>Bacteria</taxon>
        <taxon>Pseudomonadati</taxon>
        <taxon>Bacteroidota</taxon>
        <taxon>Chitinophagia</taxon>
        <taxon>Chitinophagales</taxon>
        <taxon>Chitinophagaceae</taxon>
        <taxon>Taibaiella</taxon>
    </lineage>
</organism>
<proteinExistence type="predicted"/>
<feature type="chain" id="PRO_5015969686" description="Protein SirB1 N-terminal domain-containing protein" evidence="1">
    <location>
        <begin position="21"/>
        <end position="334"/>
    </location>
</feature>
<gene>
    <name evidence="2" type="ORF">DN068_16130</name>
</gene>
<reference evidence="2 3" key="1">
    <citation type="submission" date="2018-06" db="EMBL/GenBank/DDBJ databases">
        <title>Mucibacter soli gen. nov., sp. nov., a new member of the family Chitinophagaceae producing mucin.</title>
        <authorList>
            <person name="Kim M.-K."/>
            <person name="Park S."/>
            <person name="Kim T.-S."/>
            <person name="Joung Y."/>
            <person name="Han J.-H."/>
            <person name="Kim S.B."/>
        </authorList>
    </citation>
    <scope>NUCLEOTIDE SEQUENCE [LARGE SCALE GENOMIC DNA]</scope>
    <source>
        <strain evidence="2 3">R1-15</strain>
    </source>
</reference>
<dbReference type="Proteomes" id="UP000248745">
    <property type="component" value="Unassembled WGS sequence"/>
</dbReference>
<dbReference type="OrthoDB" id="1041391at2"/>
<dbReference type="AlphaFoldDB" id="A0A2W2AD88"/>
<keyword evidence="1" id="KW-0732">Signal</keyword>
<keyword evidence="3" id="KW-1185">Reference proteome</keyword>
<feature type="signal peptide" evidence="1">
    <location>
        <begin position="1"/>
        <end position="20"/>
    </location>
</feature>
<sequence length="334" mass="38638">MKKILLGLTLLFCCVINLYAQQYDVAFNSINSLLQNNEPRSFRNAVFITENVYLDNKLDSIKWNAACNKLGTLAYSWLSNAVGTEERKNTDLLKNQAIFQVLKDTTSIIIDSPARIVYLPYEYNFEDFDGTKDWRNTLVTTLLTSHKGNCHSMPYLYKIIADELRATCWLTLAPNHLYLRNYIPEKGWYNTELTNGSFPTDAMIATANYIPLKAIQGSLYMDTLSNQQSIALCLVDLAQGYERKTHNYYDGFILKCCDTVLKYHATNPNAMLLRAETLKKLYEREKANKNDNAANTYALMEQQYIHLYDLGYREMPEKMYKAWLKTMKEQQSKP</sequence>
<dbReference type="EMBL" id="QKTW01000022">
    <property type="protein sequence ID" value="PZF71602.1"/>
    <property type="molecule type" value="Genomic_DNA"/>
</dbReference>
<name>A0A2W2AD88_9BACT</name>
<evidence type="ECO:0000313" key="3">
    <source>
        <dbReference type="Proteomes" id="UP000248745"/>
    </source>
</evidence>
<evidence type="ECO:0008006" key="4">
    <source>
        <dbReference type="Google" id="ProtNLM"/>
    </source>
</evidence>